<proteinExistence type="predicted"/>
<gene>
    <name evidence="1" type="ORF">S03H2_26918</name>
</gene>
<feature type="non-terminal residue" evidence="1">
    <location>
        <position position="32"/>
    </location>
</feature>
<reference evidence="1" key="1">
    <citation type="journal article" date="2014" name="Front. Microbiol.">
        <title>High frequency of phylogenetically diverse reductive dehalogenase-homologous genes in deep subseafloor sedimentary metagenomes.</title>
        <authorList>
            <person name="Kawai M."/>
            <person name="Futagami T."/>
            <person name="Toyoda A."/>
            <person name="Takaki Y."/>
            <person name="Nishi S."/>
            <person name="Hori S."/>
            <person name="Arai W."/>
            <person name="Tsubouchi T."/>
            <person name="Morono Y."/>
            <person name="Uchiyama I."/>
            <person name="Ito T."/>
            <person name="Fujiyama A."/>
            <person name="Inagaki F."/>
            <person name="Takami H."/>
        </authorList>
    </citation>
    <scope>NUCLEOTIDE SEQUENCE</scope>
    <source>
        <strain evidence="1">Expedition CK06-06</strain>
    </source>
</reference>
<accession>X1HFT1</accession>
<dbReference type="EMBL" id="BARU01015842">
    <property type="protein sequence ID" value="GAH55915.1"/>
    <property type="molecule type" value="Genomic_DNA"/>
</dbReference>
<name>X1HFT1_9ZZZZ</name>
<protein>
    <submittedName>
        <fullName evidence="1">Uncharacterized protein</fullName>
    </submittedName>
</protein>
<comment type="caution">
    <text evidence="1">The sequence shown here is derived from an EMBL/GenBank/DDBJ whole genome shotgun (WGS) entry which is preliminary data.</text>
</comment>
<sequence length="32" mass="3415">MTFEMVLEDAKLMANICSIISAIVAESSVNIA</sequence>
<evidence type="ECO:0000313" key="1">
    <source>
        <dbReference type="EMBL" id="GAH55915.1"/>
    </source>
</evidence>
<dbReference type="AlphaFoldDB" id="X1HFT1"/>
<organism evidence="1">
    <name type="scientific">marine sediment metagenome</name>
    <dbReference type="NCBI Taxonomy" id="412755"/>
    <lineage>
        <taxon>unclassified sequences</taxon>
        <taxon>metagenomes</taxon>
        <taxon>ecological metagenomes</taxon>
    </lineage>
</organism>